<evidence type="ECO:0000256" key="1">
    <source>
        <dbReference type="ARBA" id="ARBA00022448"/>
    </source>
</evidence>
<dbReference type="SMART" id="SM00382">
    <property type="entry name" value="AAA"/>
    <property type="match status" value="1"/>
</dbReference>
<dbReference type="Pfam" id="PF17912">
    <property type="entry name" value="OB_MalK"/>
    <property type="match status" value="1"/>
</dbReference>
<dbReference type="PROSITE" id="PS00211">
    <property type="entry name" value="ABC_TRANSPORTER_1"/>
    <property type="match status" value="1"/>
</dbReference>
<comment type="caution">
    <text evidence="5">The sequence shown here is derived from an EMBL/GenBank/DDBJ whole genome shotgun (WGS) entry which is preliminary data.</text>
</comment>
<dbReference type="SUPFAM" id="SSF52540">
    <property type="entry name" value="P-loop containing nucleoside triphosphate hydrolases"/>
    <property type="match status" value="1"/>
</dbReference>
<dbReference type="RefSeq" id="WP_006975110.1">
    <property type="nucleotide sequence ID" value="NZ_ABCS01000082.1"/>
</dbReference>
<dbReference type="EMBL" id="ABCS01000082">
    <property type="protein sequence ID" value="EDM75742.1"/>
    <property type="molecule type" value="Genomic_DNA"/>
</dbReference>
<proteinExistence type="predicted"/>
<dbReference type="InterPro" id="IPR015855">
    <property type="entry name" value="ABC_transpr_MalK-like"/>
</dbReference>
<reference evidence="5 6" key="1">
    <citation type="submission" date="2007-06" db="EMBL/GenBank/DDBJ databases">
        <authorList>
            <person name="Shimkets L."/>
            <person name="Ferriera S."/>
            <person name="Johnson J."/>
            <person name="Kravitz S."/>
            <person name="Beeson K."/>
            <person name="Sutton G."/>
            <person name="Rogers Y.-H."/>
            <person name="Friedman R."/>
            <person name="Frazier M."/>
            <person name="Venter J.C."/>
        </authorList>
    </citation>
    <scope>NUCLEOTIDE SEQUENCE [LARGE SCALE GENOMIC DNA]</scope>
    <source>
        <strain evidence="5 6">SIR-1</strain>
    </source>
</reference>
<feature type="domain" description="ABC transporter" evidence="4">
    <location>
        <begin position="4"/>
        <end position="234"/>
    </location>
</feature>
<keyword evidence="3" id="KW-0067">ATP-binding</keyword>
<keyword evidence="2" id="KW-0547">Nucleotide-binding</keyword>
<evidence type="ECO:0000256" key="3">
    <source>
        <dbReference type="ARBA" id="ARBA00022840"/>
    </source>
</evidence>
<dbReference type="GO" id="GO:0140359">
    <property type="term" value="F:ABC-type transporter activity"/>
    <property type="evidence" value="ECO:0007669"/>
    <property type="project" value="InterPro"/>
</dbReference>
<sequence>MVAVKAQNIVKRFGEVTVLRGVELDIPDGAFAVLVGPSGCGKSTLLRLLAGLEQVSEGKILFGEREVTQLEPRDRDIAMVFQSYALYPHMSVRRNLEFGLRLRKTDAATMNQRVGEVAKMLDIAHLLERLPKDLSGGQRQRVAMGRAIVRRPALFLFDEPLSNLDPALRTQVRVDIRKQHDELGATSVYVTHDQVEAMTLADVLYVLEGGEVQQRGRPIDIYDEPRNCFVAGFLGSPAMNLLRAPLTRAGELWRAGEVAVRDAGHFSKLRPDAEVILGLRPHDLRACAEAEADLHLEVEVVETLGPELTVHGVLRGDAQRQPFIAALPAKLAVQKGERVPLRVERLHLFDAATEQSLR</sequence>
<dbReference type="InterPro" id="IPR003593">
    <property type="entry name" value="AAA+_ATPase"/>
</dbReference>
<dbReference type="SUPFAM" id="SSF50331">
    <property type="entry name" value="MOP-like"/>
    <property type="match status" value="1"/>
</dbReference>
<evidence type="ECO:0000313" key="6">
    <source>
        <dbReference type="Proteomes" id="UP000005801"/>
    </source>
</evidence>
<evidence type="ECO:0000259" key="4">
    <source>
        <dbReference type="PROSITE" id="PS50893"/>
    </source>
</evidence>
<protein>
    <submittedName>
        <fullName evidence="5">ABC transporter, ATPase subunit</fullName>
    </submittedName>
</protein>
<gene>
    <name evidence="5" type="ORF">PPSIR1_27708</name>
</gene>
<dbReference type="InterPro" id="IPR008995">
    <property type="entry name" value="Mo/tungstate-bd_C_term_dom"/>
</dbReference>
<keyword evidence="6" id="KW-1185">Reference proteome</keyword>
<dbReference type="PANTHER" id="PTHR43875">
    <property type="entry name" value="MALTODEXTRIN IMPORT ATP-BINDING PROTEIN MSMX"/>
    <property type="match status" value="1"/>
</dbReference>
<dbReference type="Pfam" id="PF00005">
    <property type="entry name" value="ABC_tran"/>
    <property type="match status" value="1"/>
</dbReference>
<dbReference type="InterPro" id="IPR040582">
    <property type="entry name" value="OB_MalK-like"/>
</dbReference>
<dbReference type="PROSITE" id="PS50893">
    <property type="entry name" value="ABC_TRANSPORTER_2"/>
    <property type="match status" value="1"/>
</dbReference>
<dbReference type="AlphaFoldDB" id="A6GEH0"/>
<dbReference type="NCBIfam" id="NF008653">
    <property type="entry name" value="PRK11650.1"/>
    <property type="match status" value="1"/>
</dbReference>
<dbReference type="Proteomes" id="UP000005801">
    <property type="component" value="Unassembled WGS sequence"/>
</dbReference>
<dbReference type="CDD" id="cd03301">
    <property type="entry name" value="ABC_MalK_N"/>
    <property type="match status" value="1"/>
</dbReference>
<dbReference type="OrthoDB" id="9809450at2"/>
<dbReference type="Gene3D" id="3.40.50.300">
    <property type="entry name" value="P-loop containing nucleotide triphosphate hydrolases"/>
    <property type="match status" value="1"/>
</dbReference>
<dbReference type="Gene3D" id="2.40.50.140">
    <property type="entry name" value="Nucleic acid-binding proteins"/>
    <property type="match status" value="1"/>
</dbReference>
<dbReference type="GO" id="GO:0016887">
    <property type="term" value="F:ATP hydrolysis activity"/>
    <property type="evidence" value="ECO:0007669"/>
    <property type="project" value="InterPro"/>
</dbReference>
<dbReference type="InterPro" id="IPR027417">
    <property type="entry name" value="P-loop_NTPase"/>
</dbReference>
<dbReference type="Gene3D" id="2.40.50.100">
    <property type="match status" value="1"/>
</dbReference>
<evidence type="ECO:0000313" key="5">
    <source>
        <dbReference type="EMBL" id="EDM75742.1"/>
    </source>
</evidence>
<dbReference type="GO" id="GO:0008643">
    <property type="term" value="P:carbohydrate transport"/>
    <property type="evidence" value="ECO:0007669"/>
    <property type="project" value="InterPro"/>
</dbReference>
<dbReference type="InterPro" id="IPR012340">
    <property type="entry name" value="NA-bd_OB-fold"/>
</dbReference>
<dbReference type="STRING" id="391625.PPSIR1_27708"/>
<name>A6GEH0_9BACT</name>
<dbReference type="InterPro" id="IPR047641">
    <property type="entry name" value="ABC_transpr_MalK/UgpC-like"/>
</dbReference>
<dbReference type="GO" id="GO:0005524">
    <property type="term" value="F:ATP binding"/>
    <property type="evidence" value="ECO:0007669"/>
    <property type="project" value="UniProtKB-KW"/>
</dbReference>
<dbReference type="PANTHER" id="PTHR43875:SF1">
    <property type="entry name" value="OSMOPROTECTIVE COMPOUNDS UPTAKE ATP-BINDING PROTEIN GGTA"/>
    <property type="match status" value="1"/>
</dbReference>
<dbReference type="InterPro" id="IPR003439">
    <property type="entry name" value="ABC_transporter-like_ATP-bd"/>
</dbReference>
<dbReference type="InterPro" id="IPR017871">
    <property type="entry name" value="ABC_transporter-like_CS"/>
</dbReference>
<organism evidence="5 6">
    <name type="scientific">Plesiocystis pacifica SIR-1</name>
    <dbReference type="NCBI Taxonomy" id="391625"/>
    <lineage>
        <taxon>Bacteria</taxon>
        <taxon>Pseudomonadati</taxon>
        <taxon>Myxococcota</taxon>
        <taxon>Polyangia</taxon>
        <taxon>Nannocystales</taxon>
        <taxon>Nannocystaceae</taxon>
        <taxon>Plesiocystis</taxon>
    </lineage>
</organism>
<evidence type="ECO:0000256" key="2">
    <source>
        <dbReference type="ARBA" id="ARBA00022741"/>
    </source>
</evidence>
<accession>A6GEH0</accession>
<dbReference type="eggNOG" id="COG3842">
    <property type="taxonomic scope" value="Bacteria"/>
</dbReference>
<dbReference type="FunFam" id="3.40.50.300:FF:000042">
    <property type="entry name" value="Maltose/maltodextrin ABC transporter, ATP-binding protein"/>
    <property type="match status" value="1"/>
</dbReference>
<keyword evidence="1" id="KW-0813">Transport</keyword>
<dbReference type="GO" id="GO:0055052">
    <property type="term" value="C:ATP-binding cassette (ABC) transporter complex, substrate-binding subunit-containing"/>
    <property type="evidence" value="ECO:0007669"/>
    <property type="project" value="TreeGrafter"/>
</dbReference>